<feature type="transmembrane region" description="Helical" evidence="5">
    <location>
        <begin position="21"/>
        <end position="40"/>
    </location>
</feature>
<evidence type="ECO:0000256" key="1">
    <source>
        <dbReference type="ARBA" id="ARBA00004141"/>
    </source>
</evidence>
<evidence type="ECO:0000259" key="6">
    <source>
        <dbReference type="Pfam" id="PF04932"/>
    </source>
</evidence>
<feature type="domain" description="O-antigen ligase-related" evidence="6">
    <location>
        <begin position="161"/>
        <end position="302"/>
    </location>
</feature>
<feature type="transmembrane region" description="Helical" evidence="5">
    <location>
        <begin position="379"/>
        <end position="397"/>
    </location>
</feature>
<comment type="caution">
    <text evidence="8">The sequence shown here is derived from an EMBL/GenBank/DDBJ whole genome shotgun (WGS) entry which is preliminary data.</text>
</comment>
<evidence type="ECO:0008006" key="10">
    <source>
        <dbReference type="Google" id="ProtNLM"/>
    </source>
</evidence>
<feature type="transmembrane region" description="Helical" evidence="5">
    <location>
        <begin position="52"/>
        <end position="72"/>
    </location>
</feature>
<feature type="transmembrane region" description="Helical" evidence="5">
    <location>
        <begin position="201"/>
        <end position="217"/>
    </location>
</feature>
<feature type="transmembrane region" description="Helical" evidence="5">
    <location>
        <begin position="327"/>
        <end position="343"/>
    </location>
</feature>
<dbReference type="InterPro" id="IPR021797">
    <property type="entry name" value="Wzy_C_2"/>
</dbReference>
<dbReference type="PANTHER" id="PTHR37422">
    <property type="entry name" value="TEICHURONIC ACID BIOSYNTHESIS PROTEIN TUAE"/>
    <property type="match status" value="1"/>
</dbReference>
<accession>A0ABX9W4H8</accession>
<dbReference type="Proteomes" id="UP000274695">
    <property type="component" value="Unassembled WGS sequence"/>
</dbReference>
<dbReference type="PANTHER" id="PTHR37422:SF13">
    <property type="entry name" value="LIPOPOLYSACCHARIDE BIOSYNTHESIS PROTEIN PA4999-RELATED"/>
    <property type="match status" value="1"/>
</dbReference>
<name>A0ABX9W4H8_9GAMM</name>
<dbReference type="EMBL" id="RHGB01000012">
    <property type="protein sequence ID" value="RNL61660.1"/>
    <property type="molecule type" value="Genomic_DNA"/>
</dbReference>
<keyword evidence="2 5" id="KW-0812">Transmembrane</keyword>
<gene>
    <name evidence="8" type="ORF">D0911_11945</name>
</gene>
<evidence type="ECO:0000256" key="2">
    <source>
        <dbReference type="ARBA" id="ARBA00022692"/>
    </source>
</evidence>
<protein>
    <recommendedName>
        <fullName evidence="10">Virulence factor membrane-bound polymerase C-terminal domain-containing protein</fullName>
    </recommendedName>
</protein>
<comment type="subcellular location">
    <subcellularLocation>
        <location evidence="1">Membrane</location>
        <topology evidence="1">Multi-pass membrane protein</topology>
    </subcellularLocation>
</comment>
<dbReference type="Pfam" id="PF11846">
    <property type="entry name" value="Wzy_C_2"/>
    <property type="match status" value="1"/>
</dbReference>
<feature type="domain" description="Virulence factor membrane-bound polymerase C-terminal" evidence="7">
    <location>
        <begin position="331"/>
        <end position="502"/>
    </location>
</feature>
<evidence type="ECO:0000313" key="8">
    <source>
        <dbReference type="EMBL" id="RNL61660.1"/>
    </source>
</evidence>
<dbReference type="InterPro" id="IPR007016">
    <property type="entry name" value="O-antigen_ligase-rel_domated"/>
</dbReference>
<evidence type="ECO:0000256" key="4">
    <source>
        <dbReference type="ARBA" id="ARBA00023136"/>
    </source>
</evidence>
<keyword evidence="3 5" id="KW-1133">Transmembrane helix</keyword>
<reference evidence="8 9" key="1">
    <citation type="submission" date="2018-10" db="EMBL/GenBank/DDBJ databases">
        <title>Draft genome sequence of Zhongshania sp. DSW25-10.</title>
        <authorList>
            <person name="Oh J."/>
        </authorList>
    </citation>
    <scope>NUCLEOTIDE SEQUENCE [LARGE SCALE GENOMIC DNA]</scope>
    <source>
        <strain evidence="8 9">DSW25-10</strain>
    </source>
</reference>
<feature type="transmembrane region" description="Helical" evidence="5">
    <location>
        <begin position="84"/>
        <end position="104"/>
    </location>
</feature>
<keyword evidence="9" id="KW-1185">Reference proteome</keyword>
<keyword evidence="4 5" id="KW-0472">Membrane</keyword>
<organism evidence="8 9">
    <name type="scientific">Zhongshania marina</name>
    <dbReference type="NCBI Taxonomy" id="2304603"/>
    <lineage>
        <taxon>Bacteria</taxon>
        <taxon>Pseudomonadati</taxon>
        <taxon>Pseudomonadota</taxon>
        <taxon>Gammaproteobacteria</taxon>
        <taxon>Cellvibrionales</taxon>
        <taxon>Spongiibacteraceae</taxon>
        <taxon>Zhongshania</taxon>
    </lineage>
</organism>
<evidence type="ECO:0000256" key="5">
    <source>
        <dbReference type="SAM" id="Phobius"/>
    </source>
</evidence>
<feature type="transmembrane region" description="Helical" evidence="5">
    <location>
        <begin position="295"/>
        <end position="315"/>
    </location>
</feature>
<evidence type="ECO:0000259" key="7">
    <source>
        <dbReference type="Pfam" id="PF11846"/>
    </source>
</evidence>
<dbReference type="Pfam" id="PF04932">
    <property type="entry name" value="Wzy_C"/>
    <property type="match status" value="1"/>
</dbReference>
<evidence type="ECO:0000313" key="9">
    <source>
        <dbReference type="Proteomes" id="UP000274695"/>
    </source>
</evidence>
<dbReference type="InterPro" id="IPR051533">
    <property type="entry name" value="WaaL-like"/>
</dbReference>
<evidence type="ECO:0000256" key="3">
    <source>
        <dbReference type="ARBA" id="ARBA00022989"/>
    </source>
</evidence>
<sequence>MAISFLGLSVYCVYLFWKSEIYLSFASIFLLLICFIPLIQAANGVVVFWGDAWMASGYLLAVAITFSVGFNFAKLNVERTVEVIALLFLFVAIFSCGIVFYQWLEVDSLGIWVAEDNYGGRPTGNLGQPNNQATLLMLGVASCFYVRAKGSVGRALFLTVSLFLFAGIALTESRTAGVGVVFLLLWWGWKIKPLSPRISKLEPFILACLYVVFYFVNTPVSELLLLPGGSGISRLGNLPSDGRLAIWSQMIEAMKTSTPLGYGWNQVSSAQVKVVDGFPLSQEMTAYSHNIILDLLIWNGWIIGGVLVLIGGRWLIISILKSRKLEISVPLLWLGLLLVHSMLEFPFAYAYFLLPAAFLAGLVDLHISKLRYRVSKYSVLAVLVICVVFLSVVWRDYRMIEEDFRQMRFESAGLAMANQDGFGVDVLMLNQLQQYILLARTKVSPSMTDDKIFWIEKVCHRYPTTRSMYVYISALTLNGMSKQGGQELLKFRNLFGEKDYLRAFKKLQLLTDEYSMDFEYEMLPPL</sequence>
<feature type="transmembrane region" description="Helical" evidence="5">
    <location>
        <begin position="156"/>
        <end position="189"/>
    </location>
</feature>
<proteinExistence type="predicted"/>